<feature type="transmembrane region" description="Helical" evidence="12">
    <location>
        <begin position="84"/>
        <end position="104"/>
    </location>
</feature>
<evidence type="ECO:0000256" key="5">
    <source>
        <dbReference type="ARBA" id="ARBA00022692"/>
    </source>
</evidence>
<evidence type="ECO:0000256" key="1">
    <source>
        <dbReference type="ARBA" id="ARBA00004651"/>
    </source>
</evidence>
<proteinExistence type="inferred from homology"/>
<evidence type="ECO:0000256" key="6">
    <source>
        <dbReference type="ARBA" id="ARBA00022989"/>
    </source>
</evidence>
<comment type="caution">
    <text evidence="13">The sequence shown here is derived from an EMBL/GenBank/DDBJ whole genome shotgun (WGS) entry which is preliminary data.</text>
</comment>
<feature type="transmembrane region" description="Helical" evidence="12">
    <location>
        <begin position="13"/>
        <end position="33"/>
    </location>
</feature>
<dbReference type="Pfam" id="PF00474">
    <property type="entry name" value="SSF"/>
    <property type="match status" value="1"/>
</dbReference>
<keyword evidence="9 12" id="KW-0472">Membrane</keyword>
<keyword evidence="3" id="KW-0813">Transport</keyword>
<dbReference type="EMBL" id="CAJNOC010006329">
    <property type="protein sequence ID" value="CAF1075479.1"/>
    <property type="molecule type" value="Genomic_DNA"/>
</dbReference>
<dbReference type="Proteomes" id="UP000663879">
    <property type="component" value="Unassembled WGS sequence"/>
</dbReference>
<keyword evidence="8" id="KW-0406">Ion transport</keyword>
<evidence type="ECO:0000313" key="13">
    <source>
        <dbReference type="EMBL" id="CAF1075479.1"/>
    </source>
</evidence>
<dbReference type="InterPro" id="IPR038377">
    <property type="entry name" value="Na/Glc_symporter_sf"/>
</dbReference>
<feature type="transmembrane region" description="Helical" evidence="12">
    <location>
        <begin position="53"/>
        <end position="72"/>
    </location>
</feature>
<evidence type="ECO:0000256" key="2">
    <source>
        <dbReference type="ARBA" id="ARBA00006434"/>
    </source>
</evidence>
<evidence type="ECO:0000256" key="7">
    <source>
        <dbReference type="ARBA" id="ARBA00023053"/>
    </source>
</evidence>
<keyword evidence="4" id="KW-1003">Cell membrane</keyword>
<evidence type="ECO:0000256" key="10">
    <source>
        <dbReference type="ARBA" id="ARBA00023201"/>
    </source>
</evidence>
<dbReference type="PANTHER" id="PTHR42985">
    <property type="entry name" value="SODIUM-COUPLED MONOCARBOXYLATE TRANSPORTER"/>
    <property type="match status" value="1"/>
</dbReference>
<dbReference type="Gene3D" id="1.20.1730.10">
    <property type="entry name" value="Sodium/glucose cotransporter"/>
    <property type="match status" value="1"/>
</dbReference>
<keyword evidence="7" id="KW-0915">Sodium</keyword>
<dbReference type="InterPro" id="IPR001734">
    <property type="entry name" value="Na/solute_symporter"/>
</dbReference>
<dbReference type="AlphaFoldDB" id="A0A814MAP1"/>
<keyword evidence="6 12" id="KW-1133">Transmembrane helix</keyword>
<sequence length="168" mass="18861">MSSELNKFHYADYIVFATMLVASAVIGIVFGWLDRKKKSTKDFLLGGGDLKIFPVGISILASFTSAIAILGFSAEMYRYGTMYWMVLLSYPLTQGFAALVYIPLFHGLKITSAYQYLELRFNSYVRITASIIFCLQMFLYMSVALYTPALAIEQVTGIPLIFSIGIFF</sequence>
<dbReference type="InterPro" id="IPR051163">
    <property type="entry name" value="Sodium:Solute_Symporter_SSF"/>
</dbReference>
<evidence type="ECO:0000256" key="11">
    <source>
        <dbReference type="RuleBase" id="RU362091"/>
    </source>
</evidence>
<gene>
    <name evidence="13" type="ORF">OXX778_LOCUS19941</name>
</gene>
<evidence type="ECO:0008006" key="15">
    <source>
        <dbReference type="Google" id="ProtNLM"/>
    </source>
</evidence>
<reference evidence="13" key="1">
    <citation type="submission" date="2021-02" db="EMBL/GenBank/DDBJ databases">
        <authorList>
            <person name="Nowell W R."/>
        </authorList>
    </citation>
    <scope>NUCLEOTIDE SEQUENCE</scope>
    <source>
        <strain evidence="13">Ploen Becks lab</strain>
    </source>
</reference>
<dbReference type="PROSITE" id="PS50283">
    <property type="entry name" value="NA_SOLUT_SYMP_3"/>
    <property type="match status" value="1"/>
</dbReference>
<comment type="subcellular location">
    <subcellularLocation>
        <location evidence="1">Cell membrane</location>
        <topology evidence="1">Multi-pass membrane protein</topology>
    </subcellularLocation>
</comment>
<feature type="transmembrane region" description="Helical" evidence="12">
    <location>
        <begin position="124"/>
        <end position="143"/>
    </location>
</feature>
<keyword evidence="5 12" id="KW-0812">Transmembrane</keyword>
<keyword evidence="14" id="KW-1185">Reference proteome</keyword>
<evidence type="ECO:0000256" key="4">
    <source>
        <dbReference type="ARBA" id="ARBA00022475"/>
    </source>
</evidence>
<evidence type="ECO:0000256" key="3">
    <source>
        <dbReference type="ARBA" id="ARBA00022448"/>
    </source>
</evidence>
<evidence type="ECO:0000256" key="9">
    <source>
        <dbReference type="ARBA" id="ARBA00023136"/>
    </source>
</evidence>
<evidence type="ECO:0000313" key="14">
    <source>
        <dbReference type="Proteomes" id="UP000663879"/>
    </source>
</evidence>
<dbReference type="OrthoDB" id="6132759at2759"/>
<dbReference type="GO" id="GO:0006814">
    <property type="term" value="P:sodium ion transport"/>
    <property type="evidence" value="ECO:0007669"/>
    <property type="project" value="UniProtKB-KW"/>
</dbReference>
<dbReference type="PANTHER" id="PTHR42985:SF2">
    <property type="entry name" value="SODIUM-DEPENDENT MULTIVITAMIN TRANSPORTER"/>
    <property type="match status" value="1"/>
</dbReference>
<dbReference type="GO" id="GO:0005886">
    <property type="term" value="C:plasma membrane"/>
    <property type="evidence" value="ECO:0007669"/>
    <property type="project" value="UniProtKB-SubCell"/>
</dbReference>
<protein>
    <recommendedName>
        <fullName evidence="15">Sodium-coupled monocarboxylate transporter 1</fullName>
    </recommendedName>
</protein>
<evidence type="ECO:0000256" key="12">
    <source>
        <dbReference type="SAM" id="Phobius"/>
    </source>
</evidence>
<name>A0A814MAP1_9BILA</name>
<accession>A0A814MAP1</accession>
<evidence type="ECO:0000256" key="8">
    <source>
        <dbReference type="ARBA" id="ARBA00023065"/>
    </source>
</evidence>
<comment type="similarity">
    <text evidence="2 11">Belongs to the sodium:solute symporter (SSF) (TC 2.A.21) family.</text>
</comment>
<dbReference type="GO" id="GO:0015293">
    <property type="term" value="F:symporter activity"/>
    <property type="evidence" value="ECO:0007669"/>
    <property type="project" value="TreeGrafter"/>
</dbReference>
<keyword evidence="10" id="KW-0739">Sodium transport</keyword>
<organism evidence="13 14">
    <name type="scientific">Brachionus calyciflorus</name>
    <dbReference type="NCBI Taxonomy" id="104777"/>
    <lineage>
        <taxon>Eukaryota</taxon>
        <taxon>Metazoa</taxon>
        <taxon>Spiralia</taxon>
        <taxon>Gnathifera</taxon>
        <taxon>Rotifera</taxon>
        <taxon>Eurotatoria</taxon>
        <taxon>Monogononta</taxon>
        <taxon>Pseudotrocha</taxon>
        <taxon>Ploima</taxon>
        <taxon>Brachionidae</taxon>
        <taxon>Brachionus</taxon>
    </lineage>
</organism>